<evidence type="ECO:0000256" key="2">
    <source>
        <dbReference type="ARBA" id="ARBA00009410"/>
    </source>
</evidence>
<dbReference type="SUPFAM" id="SSF51905">
    <property type="entry name" value="FAD/NAD(P)-binding domain"/>
    <property type="match status" value="1"/>
</dbReference>
<keyword evidence="3" id="KW-0285">Flavoprotein</keyword>
<evidence type="ECO:0000313" key="7">
    <source>
        <dbReference type="Proteomes" id="UP000741863"/>
    </source>
</evidence>
<gene>
    <name evidence="6" type="ORF">JOD17_000992</name>
</gene>
<proteinExistence type="inferred from homology"/>
<dbReference type="InterPro" id="IPR006076">
    <property type="entry name" value="FAD-dep_OxRdtase"/>
</dbReference>
<reference evidence="6 7" key="1">
    <citation type="submission" date="2021-01" db="EMBL/GenBank/DDBJ databases">
        <title>Genomic Encyclopedia of Type Strains, Phase IV (KMG-IV): sequencing the most valuable type-strain genomes for metagenomic binning, comparative biology and taxonomic classification.</title>
        <authorList>
            <person name="Goeker M."/>
        </authorList>
    </citation>
    <scope>NUCLEOTIDE SEQUENCE [LARGE SCALE GENOMIC DNA]</scope>
    <source>
        <strain evidence="6 7">DSM 25540</strain>
    </source>
</reference>
<dbReference type="Proteomes" id="UP000741863">
    <property type="component" value="Unassembled WGS sequence"/>
</dbReference>
<name>A0ABS2P9Z6_9BACL</name>
<feature type="domain" description="FAD dependent oxidoreductase" evidence="5">
    <location>
        <begin position="4"/>
        <end position="346"/>
    </location>
</feature>
<evidence type="ECO:0000256" key="1">
    <source>
        <dbReference type="ARBA" id="ARBA00001974"/>
    </source>
</evidence>
<organism evidence="6 7">
    <name type="scientific">Geomicrobium sediminis</name>
    <dbReference type="NCBI Taxonomy" id="1347788"/>
    <lineage>
        <taxon>Bacteria</taxon>
        <taxon>Bacillati</taxon>
        <taxon>Bacillota</taxon>
        <taxon>Bacilli</taxon>
        <taxon>Bacillales</taxon>
        <taxon>Geomicrobium</taxon>
    </lineage>
</organism>
<keyword evidence="4 6" id="KW-0560">Oxidoreductase</keyword>
<evidence type="ECO:0000313" key="6">
    <source>
        <dbReference type="EMBL" id="MBM7631900.1"/>
    </source>
</evidence>
<dbReference type="Gene3D" id="3.30.9.10">
    <property type="entry name" value="D-Amino Acid Oxidase, subunit A, domain 2"/>
    <property type="match status" value="1"/>
</dbReference>
<comment type="similarity">
    <text evidence="2">Belongs to the DadA oxidoreductase family.</text>
</comment>
<dbReference type="SUPFAM" id="SSF54373">
    <property type="entry name" value="FAD-linked reductases, C-terminal domain"/>
    <property type="match status" value="1"/>
</dbReference>
<dbReference type="Pfam" id="PF01266">
    <property type="entry name" value="DAO"/>
    <property type="match status" value="1"/>
</dbReference>
<accession>A0ABS2P9Z6</accession>
<evidence type="ECO:0000256" key="4">
    <source>
        <dbReference type="ARBA" id="ARBA00023002"/>
    </source>
</evidence>
<dbReference type="RefSeq" id="WP_204695927.1">
    <property type="nucleotide sequence ID" value="NZ_JAFBEC010000002.1"/>
</dbReference>
<dbReference type="PANTHER" id="PTHR13847:SF286">
    <property type="entry name" value="D-AMINO ACID DEHYDROGENASE"/>
    <property type="match status" value="1"/>
</dbReference>
<comment type="cofactor">
    <cofactor evidence="1">
        <name>FAD</name>
        <dbReference type="ChEBI" id="CHEBI:57692"/>
    </cofactor>
</comment>
<dbReference type="InterPro" id="IPR036188">
    <property type="entry name" value="FAD/NAD-bd_sf"/>
</dbReference>
<dbReference type="PANTHER" id="PTHR13847">
    <property type="entry name" value="SARCOSINE DEHYDROGENASE-RELATED"/>
    <property type="match status" value="1"/>
</dbReference>
<dbReference type="EMBL" id="JAFBEC010000002">
    <property type="protein sequence ID" value="MBM7631900.1"/>
    <property type="molecule type" value="Genomic_DNA"/>
</dbReference>
<evidence type="ECO:0000256" key="3">
    <source>
        <dbReference type="ARBA" id="ARBA00022630"/>
    </source>
</evidence>
<evidence type="ECO:0000259" key="5">
    <source>
        <dbReference type="Pfam" id="PF01266"/>
    </source>
</evidence>
<sequence length="365" mass="39891">MSKYVVIGAGILGASTAYHLAKAGHDVTIVDRFDAGQATDAAAGIVSPWLSQRRNKDWYYLVQNGARYYPTYINELHELGESTTGYDQVGTLALHKDERSLTKMYDLVLKKKELAPEIGELTPITTAEAIQDYFPYLSNYDYALHVSGGAKVDGRALRNATLKAAEKLGATCLFKEATFSDKLYVGKEAMSYDTLIVTTGAWGNEWANAFGIQPLVTHQKAQIIHLKAKEPFKQKPPVIMPPGTQYFVPNLDGTVVIGSTHEDTNKFHPYPTAHGVSSILDQAFSHGEALKSFTVEDVRVGFRPFTANFLPSFGYLPNVDHVLFANGLGASGLTVGPYLGSVLSEMAQGNALDFDVNSYQLADHD</sequence>
<keyword evidence="7" id="KW-1185">Reference proteome</keyword>
<dbReference type="Gene3D" id="3.50.50.60">
    <property type="entry name" value="FAD/NAD(P)-binding domain"/>
    <property type="match status" value="1"/>
</dbReference>
<protein>
    <submittedName>
        <fullName evidence="6">D-amino-acid dehydrogenase</fullName>
        <ecNumber evidence="6">1.4.99.-</ecNumber>
    </submittedName>
</protein>
<dbReference type="EC" id="1.4.99.-" evidence="6"/>
<dbReference type="GO" id="GO:0016491">
    <property type="term" value="F:oxidoreductase activity"/>
    <property type="evidence" value="ECO:0007669"/>
    <property type="project" value="UniProtKB-KW"/>
</dbReference>
<comment type="caution">
    <text evidence="6">The sequence shown here is derived from an EMBL/GenBank/DDBJ whole genome shotgun (WGS) entry which is preliminary data.</text>
</comment>